<dbReference type="AlphaFoldDB" id="Q161C3"/>
<gene>
    <name evidence="1" type="ordered locus">RD1_3966</name>
</gene>
<name>Q161C3_ROSDO</name>
<keyword evidence="2" id="KW-1185">Reference proteome</keyword>
<organism evidence="1 2">
    <name type="scientific">Roseobacter denitrificans (strain ATCC 33942 / OCh 114)</name>
    <name type="common">Erythrobacter sp. (strain OCh 114)</name>
    <name type="synonym">Roseobacter denitrificans</name>
    <dbReference type="NCBI Taxonomy" id="375451"/>
    <lineage>
        <taxon>Bacteria</taxon>
        <taxon>Pseudomonadati</taxon>
        <taxon>Pseudomonadota</taxon>
        <taxon>Alphaproteobacteria</taxon>
        <taxon>Rhodobacterales</taxon>
        <taxon>Roseobacteraceae</taxon>
        <taxon>Roseobacter</taxon>
    </lineage>
</organism>
<evidence type="ECO:0000313" key="2">
    <source>
        <dbReference type="Proteomes" id="UP000007029"/>
    </source>
</evidence>
<accession>Q161C3</accession>
<protein>
    <submittedName>
        <fullName evidence="1">Uncharacterized protein</fullName>
    </submittedName>
</protein>
<dbReference type="eggNOG" id="ENOG5031AB6">
    <property type="taxonomic scope" value="Bacteria"/>
</dbReference>
<reference evidence="1 2" key="1">
    <citation type="journal article" date="2007" name="J. Bacteriol.">
        <title>The complete genome sequence of Roseobacter denitrificans reveals a mixotrophic rather than photosynthetic metabolism.</title>
        <authorList>
            <person name="Swingley W.D."/>
            <person name="Sadekar S."/>
            <person name="Mastrian S.D."/>
            <person name="Matthies H.J."/>
            <person name="Hao J."/>
            <person name="Ramos H."/>
            <person name="Acharya C.R."/>
            <person name="Conrad A.L."/>
            <person name="Taylor H.L."/>
            <person name="Dejesa L.C."/>
            <person name="Shah M.K."/>
            <person name="O'huallachain M.E."/>
            <person name="Lince M.T."/>
            <person name="Blankenship R.E."/>
            <person name="Beatty J.T."/>
            <person name="Touchman J.W."/>
        </authorList>
    </citation>
    <scope>NUCLEOTIDE SEQUENCE [LARGE SCALE GENOMIC DNA]</scope>
    <source>
        <strain evidence="2">ATCC 33942 / OCh 114</strain>
    </source>
</reference>
<dbReference type="EMBL" id="CP000362">
    <property type="protein sequence ID" value="ABG33420.1"/>
    <property type="molecule type" value="Genomic_DNA"/>
</dbReference>
<dbReference type="RefSeq" id="WP_011570031.1">
    <property type="nucleotide sequence ID" value="NC_008209.1"/>
</dbReference>
<dbReference type="HOGENOM" id="CLU_2571710_0_0_5"/>
<sequence length="81" mass="8708">MKTERKIVQMVFCTADSVTGANIPEAPDEGPAKLRQAAKLVESTAYASAGEHPTSVVSQLIMAAANLERLAQFLERKGEHP</sequence>
<dbReference type="Proteomes" id="UP000007029">
    <property type="component" value="Chromosome"/>
</dbReference>
<dbReference type="KEGG" id="rde:RD1_3966"/>
<evidence type="ECO:0000313" key="1">
    <source>
        <dbReference type="EMBL" id="ABG33420.1"/>
    </source>
</evidence>
<dbReference type="OrthoDB" id="9895697at2"/>
<proteinExistence type="predicted"/>